<proteinExistence type="predicted"/>
<organism evidence="1 2">
    <name type="scientific">Eubacterium oxidoreducens</name>
    <dbReference type="NCBI Taxonomy" id="1732"/>
    <lineage>
        <taxon>Bacteria</taxon>
        <taxon>Bacillati</taxon>
        <taxon>Bacillota</taxon>
        <taxon>Clostridia</taxon>
        <taxon>Eubacteriales</taxon>
        <taxon>Eubacteriaceae</taxon>
        <taxon>Eubacterium</taxon>
    </lineage>
</organism>
<keyword evidence="2" id="KW-1185">Reference proteome</keyword>
<accession>A0A1G6AYM9</accession>
<dbReference type="AlphaFoldDB" id="A0A1G6AYM9"/>
<sequence>MEFSEQTDLKTVIKAIKKKEIRDHYDVPEVYRNNPEIVKVERMMNLRELSKR</sequence>
<dbReference type="EMBL" id="FMXR01000007">
    <property type="protein sequence ID" value="SDB13379.1"/>
    <property type="molecule type" value="Genomic_DNA"/>
</dbReference>
<name>A0A1G6AYM9_EUBOX</name>
<gene>
    <name evidence="1" type="ORF">SAMN02910417_01025</name>
</gene>
<dbReference type="STRING" id="1732.SAMN02910417_01025"/>
<dbReference type="Proteomes" id="UP000199228">
    <property type="component" value="Unassembled WGS sequence"/>
</dbReference>
<evidence type="ECO:0000313" key="1">
    <source>
        <dbReference type="EMBL" id="SDB13379.1"/>
    </source>
</evidence>
<reference evidence="1 2" key="1">
    <citation type="submission" date="2016-10" db="EMBL/GenBank/DDBJ databases">
        <authorList>
            <person name="de Groot N.N."/>
        </authorList>
    </citation>
    <scope>NUCLEOTIDE SEQUENCE [LARGE SCALE GENOMIC DNA]</scope>
    <source>
        <strain evidence="1 2">DSM 3217</strain>
    </source>
</reference>
<evidence type="ECO:0000313" key="2">
    <source>
        <dbReference type="Proteomes" id="UP000199228"/>
    </source>
</evidence>
<protein>
    <submittedName>
        <fullName evidence="1">Uncharacterized protein</fullName>
    </submittedName>
</protein>
<dbReference type="RefSeq" id="WP_176762294.1">
    <property type="nucleotide sequence ID" value="NZ_FMXR01000007.1"/>
</dbReference>